<name>B3CD24_9BACE</name>
<reference evidence="1 2" key="1">
    <citation type="submission" date="2008-04" db="EMBL/GenBank/DDBJ databases">
        <title>Draft genome sequence of Bacteroides intestinalis (DSM 17393).</title>
        <authorList>
            <person name="Sudarsanam P."/>
            <person name="Ley R."/>
            <person name="Guruge J."/>
            <person name="Turnbaugh P.J."/>
            <person name="Mahowald M."/>
            <person name="Liep D."/>
            <person name="Gordon J."/>
        </authorList>
    </citation>
    <scope>NUCLEOTIDE SEQUENCE [LARGE SCALE GENOMIC DNA]</scope>
    <source>
        <strain evidence="1 2">DSM 17393</strain>
    </source>
</reference>
<sequence length="173" mass="20219">MFDWFYRKKNNLSLQEVSSFEIEPVKKFALQGWKLGNIHGLSHWQRVERNGLLLATSKVNITVVRLFAYLHDKCRIDNDRDIQHGVRATKMLCEIRHSLLKDITEDEFYMLSKACELHTTTLKTGNITIDTCFDADRLDLERVDIIPDPNRMATTKGKYWAKHLDKFHQIALG</sequence>
<organism evidence="1 2">
    <name type="scientific">Bacteroides intestinalis DSM 17393</name>
    <dbReference type="NCBI Taxonomy" id="471870"/>
    <lineage>
        <taxon>Bacteria</taxon>
        <taxon>Pseudomonadati</taxon>
        <taxon>Bacteroidota</taxon>
        <taxon>Bacteroidia</taxon>
        <taxon>Bacteroidales</taxon>
        <taxon>Bacteroidaceae</taxon>
        <taxon>Bacteroides</taxon>
    </lineage>
</organism>
<accession>B3CD24</accession>
<dbReference type="GeneID" id="26161167"/>
<dbReference type="Proteomes" id="UP000004596">
    <property type="component" value="Unassembled WGS sequence"/>
</dbReference>
<dbReference type="eggNOG" id="COG1418">
    <property type="taxonomic scope" value="Bacteria"/>
</dbReference>
<dbReference type="Gene3D" id="1.10.3210.10">
    <property type="entry name" value="Hypothetical protein af1432"/>
    <property type="match status" value="1"/>
</dbReference>
<dbReference type="AlphaFoldDB" id="B3CD24"/>
<dbReference type="SUPFAM" id="SSF109604">
    <property type="entry name" value="HD-domain/PDEase-like"/>
    <property type="match status" value="1"/>
</dbReference>
<dbReference type="EMBL" id="ABJL02000008">
    <property type="protein sequence ID" value="EDV04776.1"/>
    <property type="molecule type" value="Genomic_DNA"/>
</dbReference>
<proteinExistence type="predicted"/>
<dbReference type="RefSeq" id="WP_007665761.1">
    <property type="nucleotide sequence ID" value="NZ_ABJL02000008.1"/>
</dbReference>
<evidence type="ECO:0008006" key="3">
    <source>
        <dbReference type="Google" id="ProtNLM"/>
    </source>
</evidence>
<dbReference type="STRING" id="471870.BACINT_03917"/>
<reference evidence="1 2" key="2">
    <citation type="submission" date="2008-04" db="EMBL/GenBank/DDBJ databases">
        <authorList>
            <person name="Fulton L."/>
            <person name="Clifton S."/>
            <person name="Fulton B."/>
            <person name="Xu J."/>
            <person name="Minx P."/>
            <person name="Pepin K.H."/>
            <person name="Johnson M."/>
            <person name="Thiruvilangam P."/>
            <person name="Bhonagiri V."/>
            <person name="Nash W.E."/>
            <person name="Mardis E.R."/>
            <person name="Wilson R.K."/>
        </authorList>
    </citation>
    <scope>NUCLEOTIDE SEQUENCE [LARGE SCALE GENOMIC DNA]</scope>
    <source>
        <strain evidence="1 2">DSM 17393</strain>
    </source>
</reference>
<evidence type="ECO:0000313" key="1">
    <source>
        <dbReference type="EMBL" id="EDV04776.1"/>
    </source>
</evidence>
<comment type="caution">
    <text evidence="1">The sequence shown here is derived from an EMBL/GenBank/DDBJ whole genome shotgun (WGS) entry which is preliminary data.</text>
</comment>
<evidence type="ECO:0000313" key="2">
    <source>
        <dbReference type="Proteomes" id="UP000004596"/>
    </source>
</evidence>
<gene>
    <name evidence="1" type="ORF">BACINT_03917</name>
</gene>
<protein>
    <recommendedName>
        <fullName evidence="3">HD domain-containing protein</fullName>
    </recommendedName>
</protein>